<dbReference type="GO" id="GO:0015074">
    <property type="term" value="P:DNA integration"/>
    <property type="evidence" value="ECO:0007669"/>
    <property type="project" value="InterPro"/>
</dbReference>
<dbReference type="GO" id="GO:0003677">
    <property type="term" value="F:DNA binding"/>
    <property type="evidence" value="ECO:0007669"/>
    <property type="project" value="UniProtKB-KW"/>
</dbReference>
<dbReference type="SUPFAM" id="SSF56349">
    <property type="entry name" value="DNA breaking-rejoining enzymes"/>
    <property type="match status" value="1"/>
</dbReference>
<evidence type="ECO:0000256" key="1">
    <source>
        <dbReference type="ARBA" id="ARBA00008857"/>
    </source>
</evidence>
<comment type="caution">
    <text evidence="5">The sequence shown here is derived from an EMBL/GenBank/DDBJ whole genome shotgun (WGS) entry which is preliminary data.</text>
</comment>
<dbReference type="Gene3D" id="1.10.443.10">
    <property type="entry name" value="Intergrase catalytic core"/>
    <property type="match status" value="1"/>
</dbReference>
<sequence length="422" mass="50004">MRNTHTFTIKFILRMNKFRNHRAPIYARISVDGVRKELAIKETIDPDEWDNEIGKARGNRPESRSLNIRLVQIKSELMQCYQDLRMQHKLITADKIKNLYLGVEVEQFTLSKLIEYHETTASGTLAPGTLKNYFTTQKYLYEFIRKRYKTSDIYLSEINYQFITEFEYFLRSHQPIDHQRPLQNNGVMKHMERFRKLLHLAKRLEWLERNPFESYQFHFKHVDRGYLTVLELEKLEQKTFTIERMQLVRDLFIFACYTGVAYVDISRLTPDNLRLGIDAQKWLFYKRKKTEQSVAMPVLPKAMEIIWKYKNHPRALHRGTLFPVLTNQRLNSYLKEIADLTGIDKNLTFHLARHTFATTVTLSNNVPIETVSKMLGHTKIATTQIYARVIETKISHDMEKLRENLNQTSTNFMLNKKSSKLG</sequence>
<dbReference type="InterPro" id="IPR013762">
    <property type="entry name" value="Integrase-like_cat_sf"/>
</dbReference>
<keyword evidence="3" id="KW-0233">DNA recombination</keyword>
<reference evidence="5 6" key="1">
    <citation type="submission" date="2019-10" db="EMBL/GenBank/DDBJ databases">
        <title>Prolixibacter strains distinguished by the presence of nitrate reductase genes were adept at nitrate-dependent anaerobic corrosion of metallic iron and carbon steel.</title>
        <authorList>
            <person name="Iino T."/>
            <person name="Shono N."/>
            <person name="Ito K."/>
            <person name="Nakamura R."/>
            <person name="Sueoka K."/>
            <person name="Harayama S."/>
            <person name="Ohkuma M."/>
        </authorList>
    </citation>
    <scope>NUCLEOTIDE SEQUENCE [LARGE SCALE GENOMIC DNA]</scope>
    <source>
        <strain evidence="5 6">JCM 13498</strain>
    </source>
</reference>
<comment type="similarity">
    <text evidence="1">Belongs to the 'phage' integrase family.</text>
</comment>
<protein>
    <submittedName>
        <fullName evidence="5">Transposase</fullName>
    </submittedName>
</protein>
<dbReference type="PANTHER" id="PTHR30349:SF64">
    <property type="entry name" value="PROPHAGE INTEGRASE INTD-RELATED"/>
    <property type="match status" value="1"/>
</dbReference>
<accession>A0A5M4ATN3</accession>
<dbReference type="InterPro" id="IPR010998">
    <property type="entry name" value="Integrase_recombinase_N"/>
</dbReference>
<name>A0A5M4ATN3_9BACT</name>
<dbReference type="InterPro" id="IPR025269">
    <property type="entry name" value="SAM-like_dom"/>
</dbReference>
<proteinExistence type="inferred from homology"/>
<evidence type="ECO:0000256" key="3">
    <source>
        <dbReference type="ARBA" id="ARBA00023172"/>
    </source>
</evidence>
<keyword evidence="2" id="KW-0238">DNA-binding</keyword>
<keyword evidence="6" id="KW-1185">Reference proteome</keyword>
<dbReference type="InterPro" id="IPR050090">
    <property type="entry name" value="Tyrosine_recombinase_XerCD"/>
</dbReference>
<evidence type="ECO:0000256" key="2">
    <source>
        <dbReference type="ARBA" id="ARBA00023125"/>
    </source>
</evidence>
<dbReference type="InterPro" id="IPR035386">
    <property type="entry name" value="Arm-DNA-bind_5"/>
</dbReference>
<dbReference type="RefSeq" id="WP_051569019.1">
    <property type="nucleotide sequence ID" value="NZ_BLAX01000001.1"/>
</dbReference>
<dbReference type="Gene3D" id="1.10.150.130">
    <property type="match status" value="1"/>
</dbReference>
<dbReference type="PROSITE" id="PS51898">
    <property type="entry name" value="TYR_RECOMBINASE"/>
    <property type="match status" value="1"/>
</dbReference>
<dbReference type="InterPro" id="IPR002104">
    <property type="entry name" value="Integrase_catalytic"/>
</dbReference>
<evidence type="ECO:0000313" key="6">
    <source>
        <dbReference type="Proteomes" id="UP000391834"/>
    </source>
</evidence>
<dbReference type="Pfam" id="PF17293">
    <property type="entry name" value="Arm-DNA-bind_5"/>
    <property type="match status" value="1"/>
</dbReference>
<dbReference type="CDD" id="cd01185">
    <property type="entry name" value="INTN1_C_like"/>
    <property type="match status" value="1"/>
</dbReference>
<dbReference type="OrthoDB" id="1493636at2"/>
<evidence type="ECO:0000259" key="4">
    <source>
        <dbReference type="PROSITE" id="PS51898"/>
    </source>
</evidence>
<dbReference type="GO" id="GO:0006310">
    <property type="term" value="P:DNA recombination"/>
    <property type="evidence" value="ECO:0007669"/>
    <property type="project" value="UniProtKB-KW"/>
</dbReference>
<dbReference type="PANTHER" id="PTHR30349">
    <property type="entry name" value="PHAGE INTEGRASE-RELATED"/>
    <property type="match status" value="1"/>
</dbReference>
<organism evidence="5 6">
    <name type="scientific">Prolixibacter bellariivorans</name>
    <dbReference type="NCBI Taxonomy" id="314319"/>
    <lineage>
        <taxon>Bacteria</taxon>
        <taxon>Pseudomonadati</taxon>
        <taxon>Bacteroidota</taxon>
        <taxon>Bacteroidia</taxon>
        <taxon>Marinilabiliales</taxon>
        <taxon>Prolixibacteraceae</taxon>
        <taxon>Prolixibacter</taxon>
    </lineage>
</organism>
<dbReference type="EMBL" id="BLAX01000001">
    <property type="protein sequence ID" value="GET31289.1"/>
    <property type="molecule type" value="Genomic_DNA"/>
</dbReference>
<dbReference type="Proteomes" id="UP000391834">
    <property type="component" value="Unassembled WGS sequence"/>
</dbReference>
<dbReference type="AlphaFoldDB" id="A0A5M4ATN3"/>
<dbReference type="Pfam" id="PF13102">
    <property type="entry name" value="Phage_int_SAM_5"/>
    <property type="match status" value="1"/>
</dbReference>
<dbReference type="Pfam" id="PF00589">
    <property type="entry name" value="Phage_integrase"/>
    <property type="match status" value="1"/>
</dbReference>
<dbReference type="InterPro" id="IPR011010">
    <property type="entry name" value="DNA_brk_join_enz"/>
</dbReference>
<evidence type="ECO:0000313" key="5">
    <source>
        <dbReference type="EMBL" id="GET31289.1"/>
    </source>
</evidence>
<gene>
    <name evidence="5" type="ORF">PbJCM13498_01520</name>
</gene>
<feature type="domain" description="Tyr recombinase" evidence="4">
    <location>
        <begin position="222"/>
        <end position="406"/>
    </location>
</feature>